<reference evidence="4 5" key="1">
    <citation type="journal article" date="2014" name="BMC Genomics">
        <title>Comparison of environmental and isolate Sulfobacillus genomes reveals diverse carbon, sulfur, nitrogen, and hydrogen metabolisms.</title>
        <authorList>
            <person name="Justice N.B."/>
            <person name="Norman A."/>
            <person name="Brown C.T."/>
            <person name="Singh A."/>
            <person name="Thomas B.C."/>
            <person name="Banfield J.F."/>
        </authorList>
    </citation>
    <scope>NUCLEOTIDE SEQUENCE [LARGE SCALE GENOMIC DNA]</scope>
    <source>
        <strain evidence="4">AMDSBA5</strain>
    </source>
</reference>
<dbReference type="InterPro" id="IPR016938">
    <property type="entry name" value="UPF0317"/>
</dbReference>
<dbReference type="Gene3D" id="3.40.1640.10">
    <property type="entry name" value="PSTPO5379-like"/>
    <property type="match status" value="1"/>
</dbReference>
<comment type="caution">
    <text evidence="4">The sequence shown here is derived from an EMBL/GenBank/DDBJ whole genome shotgun (WGS) entry which is preliminary data.</text>
</comment>
<dbReference type="PANTHER" id="PTHR32022:SF10">
    <property type="entry name" value="D-GLUTAMATE CYCLASE, MITOCHONDRIAL"/>
    <property type="match status" value="1"/>
</dbReference>
<comment type="similarity">
    <text evidence="1 3">Belongs to the D-glutamate cyclase family.</text>
</comment>
<dbReference type="FunFam" id="3.30.2040.10:FF:000001">
    <property type="entry name" value="D-glutamate cyclase, mitochondrial"/>
    <property type="match status" value="1"/>
</dbReference>
<dbReference type="Gene3D" id="3.30.2040.10">
    <property type="entry name" value="PSTPO5379-like domain"/>
    <property type="match status" value="1"/>
</dbReference>
<sequence>MTHLGALTSQEARRLIREGQWVGPTSGIALGYVQANLVILRKDIARDFYTFCQLNPRPMPLLDMTEPGDPIPRNVAKDADLRTDLPRYRVYRQGVFVDEPTDLRALWADDFVAFVLGCSFTTEQQLLEHGVRLRHLEQGRNVPMFKTAMPCHASQSFHGPLVVSMRPIERTQVSLAEEITSHYPLAHGGPIHIGDPAVLGIADICHPDYGDAIELQDNEVPVFWACGVTPQAVIQEMAPDIAITHAPGHMFITDLRDDQIRDRRSLFH</sequence>
<evidence type="ECO:0000313" key="5">
    <source>
        <dbReference type="Proteomes" id="UP000242705"/>
    </source>
</evidence>
<dbReference type="GO" id="GO:0016829">
    <property type="term" value="F:lyase activity"/>
    <property type="evidence" value="ECO:0007669"/>
    <property type="project" value="UniProtKB-KW"/>
</dbReference>
<dbReference type="EC" id="4.2.1.-" evidence="3"/>
<dbReference type="InterPro" id="IPR009906">
    <property type="entry name" value="D-Glu_cyclase"/>
</dbReference>
<dbReference type="HAMAP" id="MF_01830">
    <property type="entry name" value="Hydro_lyase"/>
    <property type="match status" value="1"/>
</dbReference>
<evidence type="ECO:0000313" key="4">
    <source>
        <dbReference type="EMBL" id="PSR25495.1"/>
    </source>
</evidence>
<dbReference type="AlphaFoldDB" id="A0A2T2WTC9"/>
<accession>A0A2T2WTC9</accession>
<dbReference type="SUPFAM" id="SSF160920">
    <property type="entry name" value="PSTPO5379-like"/>
    <property type="match status" value="1"/>
</dbReference>
<dbReference type="Pfam" id="PF07286">
    <property type="entry name" value="D-Glu_cyclase"/>
    <property type="match status" value="1"/>
</dbReference>
<gene>
    <name evidence="4" type="ORF">C7B47_12205</name>
</gene>
<evidence type="ECO:0000256" key="2">
    <source>
        <dbReference type="ARBA" id="ARBA00023239"/>
    </source>
</evidence>
<proteinExistence type="inferred from homology"/>
<dbReference type="EMBL" id="PXYX01000029">
    <property type="protein sequence ID" value="PSR25495.1"/>
    <property type="molecule type" value="Genomic_DNA"/>
</dbReference>
<evidence type="ECO:0000256" key="1">
    <source>
        <dbReference type="ARBA" id="ARBA00007896"/>
    </source>
</evidence>
<organism evidence="4 5">
    <name type="scientific">Sulfobacillus thermosulfidooxidans</name>
    <dbReference type="NCBI Taxonomy" id="28034"/>
    <lineage>
        <taxon>Bacteria</taxon>
        <taxon>Bacillati</taxon>
        <taxon>Bacillota</taxon>
        <taxon>Clostridia</taxon>
        <taxon>Eubacteriales</taxon>
        <taxon>Clostridiales Family XVII. Incertae Sedis</taxon>
        <taxon>Sulfobacillus</taxon>
    </lineage>
</organism>
<dbReference type="PANTHER" id="PTHR32022">
    <property type="entry name" value="D-GLUTAMATE CYCLASE, MITOCHONDRIAL"/>
    <property type="match status" value="1"/>
</dbReference>
<dbReference type="Proteomes" id="UP000242705">
    <property type="component" value="Unassembled WGS sequence"/>
</dbReference>
<name>A0A2T2WTC9_SULTH</name>
<keyword evidence="2 3" id="KW-0456">Lyase</keyword>
<dbReference type="PIRSF" id="PIRSF029755">
    <property type="entry name" value="UCP029755"/>
    <property type="match status" value="1"/>
</dbReference>
<evidence type="ECO:0000256" key="3">
    <source>
        <dbReference type="HAMAP-Rule" id="MF_01830"/>
    </source>
</evidence>
<dbReference type="NCBIfam" id="NF003969">
    <property type="entry name" value="PRK05463.1"/>
    <property type="match status" value="1"/>
</dbReference>
<dbReference type="InterPro" id="IPR038021">
    <property type="entry name" value="Putative_hydro-lyase"/>
</dbReference>
<protein>
    <recommendedName>
        <fullName evidence="3">Putative hydro-lyase C7B47_12205</fullName>
        <ecNumber evidence="3">4.2.1.-</ecNumber>
    </recommendedName>
</protein>